<gene>
    <name evidence="2" type="ORF">HPULCUR_004389</name>
</gene>
<name>A0ABP9XXE0_9FUNG</name>
<feature type="region of interest" description="Disordered" evidence="1">
    <location>
        <begin position="98"/>
        <end position="156"/>
    </location>
</feature>
<evidence type="ECO:0000313" key="2">
    <source>
        <dbReference type="EMBL" id="GAA5798980.1"/>
    </source>
</evidence>
<dbReference type="Proteomes" id="UP001476247">
    <property type="component" value="Unassembled WGS sequence"/>
</dbReference>
<dbReference type="EMBL" id="BAABUJ010000011">
    <property type="protein sequence ID" value="GAA5798980.1"/>
    <property type="molecule type" value="Genomic_DNA"/>
</dbReference>
<protein>
    <submittedName>
        <fullName evidence="2">Uncharacterized protein</fullName>
    </submittedName>
</protein>
<keyword evidence="3" id="KW-1185">Reference proteome</keyword>
<evidence type="ECO:0000313" key="3">
    <source>
        <dbReference type="Proteomes" id="UP001476247"/>
    </source>
</evidence>
<evidence type="ECO:0000256" key="1">
    <source>
        <dbReference type="SAM" id="MobiDB-lite"/>
    </source>
</evidence>
<feature type="compositionally biased region" description="Low complexity" evidence="1">
    <location>
        <begin position="104"/>
        <end position="156"/>
    </location>
</feature>
<sequence length="284" mass="32534">MSSSTTTTSSSTEKSKIVWGFMFENTLFTEFERRNHPIIEAAYRQRKKKHSSHHITIVDSNLPKPGKAKVYFGVAQNHLRMPGTRYYVNRQIIRPAPSSPPFSVPMLMPSPTSTTSSSSSSFSSVDMSFASRQQQEVPRPQQQQRQQHQMSSYQQRQPQVHYVPSNYYQQQPSFCQQQQQQQQEQVLNSNTLAQVFSDDFSLLNIDQNIQDSFMNSSLSHAGDTPMAYYDTNTFVPDFNAWNITGDPTWFDNNLLLGRSSFPVPWPSQAEALDSNHIDLTNLYI</sequence>
<comment type="caution">
    <text evidence="2">The sequence shown here is derived from an EMBL/GenBank/DDBJ whole genome shotgun (WGS) entry which is preliminary data.</text>
</comment>
<accession>A0ABP9XXE0</accession>
<proteinExistence type="predicted"/>
<organism evidence="2 3">
    <name type="scientific">Helicostylum pulchrum</name>
    <dbReference type="NCBI Taxonomy" id="562976"/>
    <lineage>
        <taxon>Eukaryota</taxon>
        <taxon>Fungi</taxon>
        <taxon>Fungi incertae sedis</taxon>
        <taxon>Mucoromycota</taxon>
        <taxon>Mucoromycotina</taxon>
        <taxon>Mucoromycetes</taxon>
        <taxon>Mucorales</taxon>
        <taxon>Mucorineae</taxon>
        <taxon>Mucoraceae</taxon>
        <taxon>Helicostylum</taxon>
    </lineage>
</organism>
<reference evidence="2 3" key="1">
    <citation type="submission" date="2024-04" db="EMBL/GenBank/DDBJ databases">
        <title>genome sequences of Mucor flavus KT1a and Helicostylum pulchrum KT1b strains isolation_sourced from the surface of a dry-aged beef.</title>
        <authorList>
            <person name="Toyotome T."/>
            <person name="Hosono M."/>
            <person name="Torimaru M."/>
            <person name="Fukuda K."/>
            <person name="Mikami N."/>
        </authorList>
    </citation>
    <scope>NUCLEOTIDE SEQUENCE [LARGE SCALE GENOMIC DNA]</scope>
    <source>
        <strain evidence="2 3">KT1b</strain>
    </source>
</reference>